<dbReference type="AlphaFoldDB" id="A0A9W7XSD1"/>
<evidence type="ECO:0000256" key="1">
    <source>
        <dbReference type="ARBA" id="ARBA00022679"/>
    </source>
</evidence>
<sequence length="194" mass="20230">MQPKVVSVASINIDEVYRVPHVVQPGETVSSTELQRSAGGKGANASVAAARAGAQVYVAGKIGPDGLWVRDVIASAGADVSLVAVLADTPTGRAVIQVDPRGENAIFLFPGANHRLTVDDVRQALAQCGPGDWLLLTNETTGVAEAIGHARTCGMQVLWNPTPMPADLVSSRLPLDLPDVLVLNEGELLALARQ</sequence>
<dbReference type="PANTHER" id="PTHR10584:SF166">
    <property type="entry name" value="RIBOKINASE"/>
    <property type="match status" value="1"/>
</dbReference>
<keyword evidence="2" id="KW-0418">Kinase</keyword>
<dbReference type="GO" id="GO:0006796">
    <property type="term" value="P:phosphate-containing compound metabolic process"/>
    <property type="evidence" value="ECO:0007669"/>
    <property type="project" value="UniProtKB-ARBA"/>
</dbReference>
<protein>
    <recommendedName>
        <fullName evidence="3">Carbohydrate kinase PfkB domain-containing protein</fullName>
    </recommendedName>
</protein>
<name>A0A9W7XSD1_9FUNG</name>
<reference evidence="4" key="1">
    <citation type="submission" date="2022-07" db="EMBL/GenBank/DDBJ databases">
        <title>Phylogenomic reconstructions and comparative analyses of Kickxellomycotina fungi.</title>
        <authorList>
            <person name="Reynolds N.K."/>
            <person name="Stajich J.E."/>
            <person name="Barry K."/>
            <person name="Grigoriev I.V."/>
            <person name="Crous P."/>
            <person name="Smith M.E."/>
        </authorList>
    </citation>
    <scope>NUCLEOTIDE SEQUENCE</scope>
    <source>
        <strain evidence="4">BCRC 34381</strain>
    </source>
</reference>
<dbReference type="SUPFAM" id="SSF53613">
    <property type="entry name" value="Ribokinase-like"/>
    <property type="match status" value="1"/>
</dbReference>
<evidence type="ECO:0000256" key="2">
    <source>
        <dbReference type="ARBA" id="ARBA00022777"/>
    </source>
</evidence>
<dbReference type="Gene3D" id="3.40.1190.20">
    <property type="match status" value="1"/>
</dbReference>
<gene>
    <name evidence="4" type="ORF">LPJ61_006632</name>
</gene>
<dbReference type="PANTHER" id="PTHR10584">
    <property type="entry name" value="SUGAR KINASE"/>
    <property type="match status" value="1"/>
</dbReference>
<dbReference type="EMBL" id="JANBOI010003463">
    <property type="protein sequence ID" value="KAJ1718431.1"/>
    <property type="molecule type" value="Genomic_DNA"/>
</dbReference>
<dbReference type="GO" id="GO:0016301">
    <property type="term" value="F:kinase activity"/>
    <property type="evidence" value="ECO:0007669"/>
    <property type="project" value="UniProtKB-KW"/>
</dbReference>
<evidence type="ECO:0000259" key="3">
    <source>
        <dbReference type="Pfam" id="PF00294"/>
    </source>
</evidence>
<dbReference type="PRINTS" id="PR00990">
    <property type="entry name" value="RIBOKINASE"/>
</dbReference>
<dbReference type="InterPro" id="IPR002139">
    <property type="entry name" value="Ribo/fructo_kinase"/>
</dbReference>
<accession>A0A9W7XSD1</accession>
<keyword evidence="5" id="KW-1185">Reference proteome</keyword>
<dbReference type="InterPro" id="IPR011611">
    <property type="entry name" value="PfkB_dom"/>
</dbReference>
<dbReference type="OrthoDB" id="415590at2759"/>
<dbReference type="Proteomes" id="UP001143981">
    <property type="component" value="Unassembled WGS sequence"/>
</dbReference>
<comment type="caution">
    <text evidence="4">The sequence shown here is derived from an EMBL/GenBank/DDBJ whole genome shotgun (WGS) entry which is preliminary data.</text>
</comment>
<dbReference type="InterPro" id="IPR029056">
    <property type="entry name" value="Ribokinase-like"/>
</dbReference>
<keyword evidence="1" id="KW-0808">Transferase</keyword>
<feature type="non-terminal residue" evidence="4">
    <location>
        <position position="194"/>
    </location>
</feature>
<feature type="domain" description="Carbohydrate kinase PfkB" evidence="3">
    <location>
        <begin position="3"/>
        <end position="193"/>
    </location>
</feature>
<proteinExistence type="predicted"/>
<evidence type="ECO:0000313" key="5">
    <source>
        <dbReference type="Proteomes" id="UP001143981"/>
    </source>
</evidence>
<dbReference type="Pfam" id="PF00294">
    <property type="entry name" value="PfkB"/>
    <property type="match status" value="1"/>
</dbReference>
<evidence type="ECO:0000313" key="4">
    <source>
        <dbReference type="EMBL" id="KAJ1718431.1"/>
    </source>
</evidence>
<organism evidence="4 5">
    <name type="scientific">Coemansia biformis</name>
    <dbReference type="NCBI Taxonomy" id="1286918"/>
    <lineage>
        <taxon>Eukaryota</taxon>
        <taxon>Fungi</taxon>
        <taxon>Fungi incertae sedis</taxon>
        <taxon>Zoopagomycota</taxon>
        <taxon>Kickxellomycotina</taxon>
        <taxon>Kickxellomycetes</taxon>
        <taxon>Kickxellales</taxon>
        <taxon>Kickxellaceae</taxon>
        <taxon>Coemansia</taxon>
    </lineage>
</organism>